<accession>A0A1T2KYS3</accession>
<sequence length="130" mass="14232">MDWRTNIKLPSTGSLADLTVEQLLQHELLECNPDLPLCKAAQLMRENSCSSIVIVEENEAVGIWTEKDALAIDFSNEASFSLPIRVVMSSPIASVAAGESMHNVALRFQQQGLRHPLTAMDSEAKAVSPR</sequence>
<dbReference type="InterPro" id="IPR000644">
    <property type="entry name" value="CBS_dom"/>
</dbReference>
<evidence type="ECO:0000313" key="4">
    <source>
        <dbReference type="Proteomes" id="UP000191110"/>
    </source>
</evidence>
<organism evidence="3 4">
    <name type="scientific">Solemya pervernicosa gill symbiont</name>
    <dbReference type="NCBI Taxonomy" id="642797"/>
    <lineage>
        <taxon>Bacteria</taxon>
        <taxon>Pseudomonadati</taxon>
        <taxon>Pseudomonadota</taxon>
        <taxon>Gammaproteobacteria</taxon>
        <taxon>sulfur-oxidizing symbionts</taxon>
    </lineage>
</organism>
<protein>
    <recommendedName>
        <fullName evidence="2">CBS domain-containing protein</fullName>
    </recommendedName>
</protein>
<dbReference type="OrthoDB" id="9802114at2"/>
<name>A0A1T2KYS3_9GAMM</name>
<proteinExistence type="predicted"/>
<comment type="caution">
    <text evidence="3">The sequence shown here is derived from an EMBL/GenBank/DDBJ whole genome shotgun (WGS) entry which is preliminary data.</text>
</comment>
<feature type="domain" description="CBS" evidence="2">
    <location>
        <begin position="24"/>
        <end position="79"/>
    </location>
</feature>
<dbReference type="Gene3D" id="3.10.580.10">
    <property type="entry name" value="CBS-domain"/>
    <property type="match status" value="1"/>
</dbReference>
<dbReference type="EMBL" id="MPRL01000148">
    <property type="protein sequence ID" value="OOZ38007.1"/>
    <property type="molecule type" value="Genomic_DNA"/>
</dbReference>
<evidence type="ECO:0000256" key="1">
    <source>
        <dbReference type="PROSITE-ProRule" id="PRU00703"/>
    </source>
</evidence>
<dbReference type="AlphaFoldDB" id="A0A1T2KYS3"/>
<evidence type="ECO:0000259" key="2">
    <source>
        <dbReference type="PROSITE" id="PS51371"/>
    </source>
</evidence>
<reference evidence="3 4" key="1">
    <citation type="submission" date="2016-11" db="EMBL/GenBank/DDBJ databases">
        <title>Mixed transmission modes and dynamic genome evolution in an obligate animal-bacterial symbiosis.</title>
        <authorList>
            <person name="Russell S.L."/>
            <person name="Corbett-Detig R.B."/>
            <person name="Cavanaugh C.M."/>
        </authorList>
    </citation>
    <scope>NUCLEOTIDE SEQUENCE [LARGE SCALE GENOMIC DNA]</scope>
    <source>
        <strain evidence="3">Sveles-Q1</strain>
    </source>
</reference>
<dbReference type="PROSITE" id="PS51371">
    <property type="entry name" value="CBS"/>
    <property type="match status" value="1"/>
</dbReference>
<gene>
    <name evidence="3" type="ORF">BOW53_16765</name>
</gene>
<evidence type="ECO:0000313" key="3">
    <source>
        <dbReference type="EMBL" id="OOZ38007.1"/>
    </source>
</evidence>
<dbReference type="Pfam" id="PF00571">
    <property type="entry name" value="CBS"/>
    <property type="match status" value="1"/>
</dbReference>
<keyword evidence="1" id="KW-0129">CBS domain</keyword>
<dbReference type="SUPFAM" id="SSF54631">
    <property type="entry name" value="CBS-domain pair"/>
    <property type="match status" value="1"/>
</dbReference>
<dbReference type="InterPro" id="IPR046342">
    <property type="entry name" value="CBS_dom_sf"/>
</dbReference>
<keyword evidence="4" id="KW-1185">Reference proteome</keyword>
<dbReference type="Proteomes" id="UP000191110">
    <property type="component" value="Unassembled WGS sequence"/>
</dbReference>